<accession>A0A1J1I7B2</accession>
<keyword evidence="3" id="KW-1185">Reference proteome</keyword>
<evidence type="ECO:0000256" key="1">
    <source>
        <dbReference type="SAM" id="Phobius"/>
    </source>
</evidence>
<reference evidence="2 3" key="1">
    <citation type="submission" date="2015-04" db="EMBL/GenBank/DDBJ databases">
        <authorList>
            <person name="Syromyatnikov M.Y."/>
            <person name="Popov V.N."/>
        </authorList>
    </citation>
    <scope>NUCLEOTIDE SEQUENCE [LARGE SCALE GENOMIC DNA]</scope>
</reference>
<keyword evidence="1" id="KW-0812">Transmembrane</keyword>
<evidence type="ECO:0000313" key="3">
    <source>
        <dbReference type="Proteomes" id="UP000183832"/>
    </source>
</evidence>
<sequence length="118" mass="13398">MLSLHDTQFVSSDYVKKINKASSSLNIKTHHSSSHPSSQLGLKYTSHKHSIRHDAVEISRFGFMKTRFLFLFLFCLFFCCHYAVECGGVSYSARSLLTAQLSNIVVYDQRHTDCLSTS</sequence>
<feature type="transmembrane region" description="Helical" evidence="1">
    <location>
        <begin position="68"/>
        <end position="84"/>
    </location>
</feature>
<gene>
    <name evidence="2" type="ORF">CLUMA_CG007820</name>
</gene>
<dbReference type="EMBL" id="CVRI01000038">
    <property type="protein sequence ID" value="CRK94305.1"/>
    <property type="molecule type" value="Genomic_DNA"/>
</dbReference>
<name>A0A1J1I7B2_9DIPT</name>
<protein>
    <submittedName>
        <fullName evidence="2">CLUMA_CG007820, isoform A</fullName>
    </submittedName>
</protein>
<keyword evidence="1" id="KW-1133">Transmembrane helix</keyword>
<evidence type="ECO:0000313" key="2">
    <source>
        <dbReference type="EMBL" id="CRK94305.1"/>
    </source>
</evidence>
<organism evidence="2 3">
    <name type="scientific">Clunio marinus</name>
    <dbReference type="NCBI Taxonomy" id="568069"/>
    <lineage>
        <taxon>Eukaryota</taxon>
        <taxon>Metazoa</taxon>
        <taxon>Ecdysozoa</taxon>
        <taxon>Arthropoda</taxon>
        <taxon>Hexapoda</taxon>
        <taxon>Insecta</taxon>
        <taxon>Pterygota</taxon>
        <taxon>Neoptera</taxon>
        <taxon>Endopterygota</taxon>
        <taxon>Diptera</taxon>
        <taxon>Nematocera</taxon>
        <taxon>Chironomoidea</taxon>
        <taxon>Chironomidae</taxon>
        <taxon>Clunio</taxon>
    </lineage>
</organism>
<dbReference type="Proteomes" id="UP000183832">
    <property type="component" value="Unassembled WGS sequence"/>
</dbReference>
<keyword evidence="1" id="KW-0472">Membrane</keyword>
<dbReference type="AlphaFoldDB" id="A0A1J1I7B2"/>
<proteinExistence type="predicted"/>